<dbReference type="EMBL" id="CP072788">
    <property type="protein sequence ID" value="QTR03384.1"/>
    <property type="molecule type" value="Genomic_DNA"/>
</dbReference>
<proteinExistence type="predicted"/>
<evidence type="ECO:0000313" key="2">
    <source>
        <dbReference type="Proteomes" id="UP000671828"/>
    </source>
</evidence>
<dbReference type="AlphaFoldDB" id="A0A8T8I074"/>
<name>A0A8T8I074_9PSEU</name>
<organism evidence="1 2">
    <name type="scientific">Saccharothrix algeriensis</name>
    <dbReference type="NCBI Taxonomy" id="173560"/>
    <lineage>
        <taxon>Bacteria</taxon>
        <taxon>Bacillati</taxon>
        <taxon>Actinomycetota</taxon>
        <taxon>Actinomycetes</taxon>
        <taxon>Pseudonocardiales</taxon>
        <taxon>Pseudonocardiaceae</taxon>
        <taxon>Saccharothrix</taxon>
    </lineage>
</organism>
<sequence>PEPLSRFLTRELDALRRTAPADAVAALSRLVAGIERLHPAWTAAGEPADHVRALRDLAAALSAALPTAPSAAPPTTTDPARRLREAITALEGLTAPRRGSFWKR</sequence>
<dbReference type="Proteomes" id="UP000671828">
    <property type="component" value="Chromosome"/>
</dbReference>
<evidence type="ECO:0000313" key="1">
    <source>
        <dbReference type="EMBL" id="QTR03384.1"/>
    </source>
</evidence>
<reference evidence="1" key="1">
    <citation type="submission" date="2021-04" db="EMBL/GenBank/DDBJ databases">
        <title>Saccharothrix algeriensis WGS.</title>
        <authorList>
            <person name="Stuskova K."/>
            <person name="Hakalova E."/>
            <person name="Tebbal A.B."/>
            <person name="Eichmeier A."/>
        </authorList>
    </citation>
    <scope>NUCLEOTIDE SEQUENCE</scope>
    <source>
        <strain evidence="1">NRRL B-24137</strain>
    </source>
</reference>
<protein>
    <submittedName>
        <fullName evidence="1">Trypsin</fullName>
    </submittedName>
</protein>
<accession>A0A8T8I074</accession>
<gene>
    <name evidence="1" type="ORF">J7S33_31475</name>
</gene>
<feature type="non-terminal residue" evidence="1">
    <location>
        <position position="1"/>
    </location>
</feature>